<feature type="domain" description="Methyltransferase type 11" evidence="1">
    <location>
        <begin position="44"/>
        <end position="145"/>
    </location>
</feature>
<proteinExistence type="predicted"/>
<dbReference type="Pfam" id="PF08241">
    <property type="entry name" value="Methyltransf_11"/>
    <property type="match status" value="1"/>
</dbReference>
<evidence type="ECO:0000259" key="1">
    <source>
        <dbReference type="Pfam" id="PF08241"/>
    </source>
</evidence>
<dbReference type="InterPro" id="IPR029063">
    <property type="entry name" value="SAM-dependent_MTases_sf"/>
</dbReference>
<dbReference type="CDD" id="cd02440">
    <property type="entry name" value="AdoMet_MTases"/>
    <property type="match status" value="1"/>
</dbReference>
<dbReference type="EMBL" id="JASBNA010000007">
    <property type="protein sequence ID" value="KAK7689795.1"/>
    <property type="molecule type" value="Genomic_DNA"/>
</dbReference>
<protein>
    <recommendedName>
        <fullName evidence="1">Methyltransferase type 11 domain-containing protein</fullName>
    </recommendedName>
</protein>
<dbReference type="AlphaFoldDB" id="A0AAW0GF71"/>
<comment type="caution">
    <text evidence="2">The sequence shown here is derived from an EMBL/GenBank/DDBJ whole genome shotgun (WGS) entry which is preliminary data.</text>
</comment>
<keyword evidence="3" id="KW-1185">Reference proteome</keyword>
<dbReference type="GO" id="GO:0008757">
    <property type="term" value="F:S-adenosylmethionine-dependent methyltransferase activity"/>
    <property type="evidence" value="ECO:0007669"/>
    <property type="project" value="InterPro"/>
</dbReference>
<sequence>MSTPNKDGWSAEAYNRNASFVYSDAYTVAVLSLLDAKPGDRIMDFGCGSGELTLQIEKVVTQKDGGVIVGVDGSGNMVDKSRKNGLQKAFVSDIQDLTFPTEWDGSLSTDFDAVFSNATLHWCKRNPVGVLESVKKVLKPGGRFAAELGGFLNVVGVRSALHQALRHRGYDPVKLDPWYFPTADEYKGLLERAGFEVKEIGLHPRLTPLPGTLYDWLVTFARTSCLRDMSDEEAESIMKEVEKICEADCRGNDGKWAIMYCRLRFLAVLKSS</sequence>
<evidence type="ECO:0000313" key="2">
    <source>
        <dbReference type="EMBL" id="KAK7689795.1"/>
    </source>
</evidence>
<organism evidence="2 3">
    <name type="scientific">Cerrena zonata</name>
    <dbReference type="NCBI Taxonomy" id="2478898"/>
    <lineage>
        <taxon>Eukaryota</taxon>
        <taxon>Fungi</taxon>
        <taxon>Dikarya</taxon>
        <taxon>Basidiomycota</taxon>
        <taxon>Agaricomycotina</taxon>
        <taxon>Agaricomycetes</taxon>
        <taxon>Polyporales</taxon>
        <taxon>Cerrenaceae</taxon>
        <taxon>Cerrena</taxon>
    </lineage>
</organism>
<dbReference type="InterPro" id="IPR013216">
    <property type="entry name" value="Methyltransf_11"/>
</dbReference>
<name>A0AAW0GF71_9APHY</name>
<evidence type="ECO:0000313" key="3">
    <source>
        <dbReference type="Proteomes" id="UP001385951"/>
    </source>
</evidence>
<dbReference type="PANTHER" id="PTHR43861">
    <property type="entry name" value="TRANS-ACONITATE 2-METHYLTRANSFERASE-RELATED"/>
    <property type="match status" value="1"/>
</dbReference>
<dbReference type="SUPFAM" id="SSF53335">
    <property type="entry name" value="S-adenosyl-L-methionine-dependent methyltransferases"/>
    <property type="match status" value="1"/>
</dbReference>
<dbReference type="Gene3D" id="3.40.50.150">
    <property type="entry name" value="Vaccinia Virus protein VP39"/>
    <property type="match status" value="1"/>
</dbReference>
<accession>A0AAW0GF71</accession>
<gene>
    <name evidence="2" type="ORF">QCA50_006434</name>
</gene>
<reference evidence="2 3" key="1">
    <citation type="submission" date="2022-09" db="EMBL/GenBank/DDBJ databases">
        <authorList>
            <person name="Palmer J.M."/>
        </authorList>
    </citation>
    <scope>NUCLEOTIDE SEQUENCE [LARGE SCALE GENOMIC DNA]</scope>
    <source>
        <strain evidence="2 3">DSM 7382</strain>
    </source>
</reference>
<dbReference type="PANTHER" id="PTHR43861:SF1">
    <property type="entry name" value="TRANS-ACONITATE 2-METHYLTRANSFERASE"/>
    <property type="match status" value="1"/>
</dbReference>
<dbReference type="Proteomes" id="UP001385951">
    <property type="component" value="Unassembled WGS sequence"/>
</dbReference>